<gene>
    <name evidence="1" type="ORF">NC653_038006</name>
</gene>
<keyword evidence="2" id="KW-1185">Reference proteome</keyword>
<protein>
    <submittedName>
        <fullName evidence="1">Uncharacterized protein</fullName>
    </submittedName>
</protein>
<comment type="caution">
    <text evidence="1">The sequence shown here is derived from an EMBL/GenBank/DDBJ whole genome shotgun (WGS) entry which is preliminary data.</text>
</comment>
<name>A0AAD6LID5_9ROSI</name>
<proteinExistence type="predicted"/>
<sequence length="42" mass="4889">MVEPKTHSNPWHLNPHKIITNNTEYRSSISTLTPFLNINLTK</sequence>
<accession>A0AAD6LID5</accession>
<reference evidence="1" key="1">
    <citation type="journal article" date="2023" name="Mol. Ecol. Resour.">
        <title>Chromosome-level genome assembly of a triploid poplar Populus alba 'Berolinensis'.</title>
        <authorList>
            <person name="Chen S."/>
            <person name="Yu Y."/>
            <person name="Wang X."/>
            <person name="Wang S."/>
            <person name="Zhang T."/>
            <person name="Zhou Y."/>
            <person name="He R."/>
            <person name="Meng N."/>
            <person name="Wang Y."/>
            <person name="Liu W."/>
            <person name="Liu Z."/>
            <person name="Liu J."/>
            <person name="Guo Q."/>
            <person name="Huang H."/>
            <person name="Sederoff R.R."/>
            <person name="Wang G."/>
            <person name="Qu G."/>
            <person name="Chen S."/>
        </authorList>
    </citation>
    <scope>NUCLEOTIDE SEQUENCE</scope>
    <source>
        <strain evidence="1">SC-2020</strain>
    </source>
</reference>
<organism evidence="1 2">
    <name type="scientific">Populus alba x Populus x berolinensis</name>
    <dbReference type="NCBI Taxonomy" id="444605"/>
    <lineage>
        <taxon>Eukaryota</taxon>
        <taxon>Viridiplantae</taxon>
        <taxon>Streptophyta</taxon>
        <taxon>Embryophyta</taxon>
        <taxon>Tracheophyta</taxon>
        <taxon>Spermatophyta</taxon>
        <taxon>Magnoliopsida</taxon>
        <taxon>eudicotyledons</taxon>
        <taxon>Gunneridae</taxon>
        <taxon>Pentapetalae</taxon>
        <taxon>rosids</taxon>
        <taxon>fabids</taxon>
        <taxon>Malpighiales</taxon>
        <taxon>Salicaceae</taxon>
        <taxon>Saliceae</taxon>
        <taxon>Populus</taxon>
    </lineage>
</organism>
<dbReference type="AlphaFoldDB" id="A0AAD6LID5"/>
<evidence type="ECO:0000313" key="2">
    <source>
        <dbReference type="Proteomes" id="UP001164929"/>
    </source>
</evidence>
<evidence type="ECO:0000313" key="1">
    <source>
        <dbReference type="EMBL" id="KAJ6959811.1"/>
    </source>
</evidence>
<dbReference type="EMBL" id="JAQIZT010000017">
    <property type="protein sequence ID" value="KAJ6959811.1"/>
    <property type="molecule type" value="Genomic_DNA"/>
</dbReference>
<dbReference type="Proteomes" id="UP001164929">
    <property type="component" value="Chromosome 17"/>
</dbReference>